<organism evidence="2 3">
    <name type="scientific">Actinocrinis puniceicyclus</name>
    <dbReference type="NCBI Taxonomy" id="977794"/>
    <lineage>
        <taxon>Bacteria</taxon>
        <taxon>Bacillati</taxon>
        <taxon>Actinomycetota</taxon>
        <taxon>Actinomycetes</taxon>
        <taxon>Catenulisporales</taxon>
        <taxon>Actinospicaceae</taxon>
        <taxon>Actinocrinis</taxon>
    </lineage>
</organism>
<feature type="transmembrane region" description="Helical" evidence="1">
    <location>
        <begin position="80"/>
        <end position="102"/>
    </location>
</feature>
<feature type="transmembrane region" description="Helical" evidence="1">
    <location>
        <begin position="166"/>
        <end position="187"/>
    </location>
</feature>
<keyword evidence="1" id="KW-0472">Membrane</keyword>
<keyword evidence="1" id="KW-1133">Transmembrane helix</keyword>
<keyword evidence="1" id="KW-0812">Transmembrane</keyword>
<feature type="transmembrane region" description="Helical" evidence="1">
    <location>
        <begin position="194"/>
        <end position="215"/>
    </location>
</feature>
<gene>
    <name evidence="2" type="ORF">KGA66_02305</name>
</gene>
<feature type="transmembrane region" description="Helical" evidence="1">
    <location>
        <begin position="36"/>
        <end position="60"/>
    </location>
</feature>
<comment type="caution">
    <text evidence="2">The sequence shown here is derived from an EMBL/GenBank/DDBJ whole genome shotgun (WGS) entry which is preliminary data.</text>
</comment>
<dbReference type="PANTHER" id="PTHR37305:SF1">
    <property type="entry name" value="MEMBRANE PROTEIN"/>
    <property type="match status" value="1"/>
</dbReference>
<accession>A0A8J7WID5</accession>
<dbReference type="Proteomes" id="UP000677913">
    <property type="component" value="Unassembled WGS sequence"/>
</dbReference>
<dbReference type="AlphaFoldDB" id="A0A8J7WID5"/>
<name>A0A8J7WID5_9ACTN</name>
<proteinExistence type="predicted"/>
<feature type="transmembrane region" description="Helical" evidence="1">
    <location>
        <begin position="123"/>
        <end position="146"/>
    </location>
</feature>
<dbReference type="RefSeq" id="WP_211463933.1">
    <property type="nucleotide sequence ID" value="NZ_JAGSXH010000004.1"/>
</dbReference>
<feature type="transmembrane region" description="Helical" evidence="1">
    <location>
        <begin position="247"/>
        <end position="270"/>
    </location>
</feature>
<evidence type="ECO:0000256" key="1">
    <source>
        <dbReference type="SAM" id="Phobius"/>
    </source>
</evidence>
<reference evidence="2" key="1">
    <citation type="submission" date="2021-04" db="EMBL/GenBank/DDBJ databases">
        <title>Genome based classification of Actinospica acidithermotolerans sp. nov., an actinobacterium isolated from an Indonesian hot spring.</title>
        <authorList>
            <person name="Kusuma A.B."/>
            <person name="Putra K.E."/>
            <person name="Nafisah S."/>
            <person name="Loh J."/>
            <person name="Nouioui I."/>
            <person name="Goodfellow M."/>
        </authorList>
    </citation>
    <scope>NUCLEOTIDE SEQUENCE</scope>
    <source>
        <strain evidence="2">DSM 45618</strain>
    </source>
</reference>
<dbReference type="EMBL" id="JAGSXH010000004">
    <property type="protein sequence ID" value="MBS2961863.1"/>
    <property type="molecule type" value="Genomic_DNA"/>
</dbReference>
<evidence type="ECO:0000313" key="3">
    <source>
        <dbReference type="Proteomes" id="UP000677913"/>
    </source>
</evidence>
<dbReference type="PANTHER" id="PTHR37305">
    <property type="entry name" value="INTEGRAL MEMBRANE PROTEIN-RELATED"/>
    <property type="match status" value="1"/>
</dbReference>
<protein>
    <submittedName>
        <fullName evidence="2">ABC transporter permease</fullName>
    </submittedName>
</protein>
<evidence type="ECO:0000313" key="2">
    <source>
        <dbReference type="EMBL" id="MBS2961863.1"/>
    </source>
</evidence>
<sequence>MTSSTLARPSTGTGHANFGRLMTAEWTKLRTVRSTVWSFAILIVAVLGFTALFTFLTVQQWSQMGADARAQAELDPVPQILGSGLFLGQLAICVLGVLVATSEYSTGMIRSTLLAAPHRLRMLCAKCVVFTIPVLIVGEVLSFTSYGIGKSILASKVRTSLGDPHVMRAVVGEGLYLAVLGLFALAIGQLIRHTAGAITTVIALVLVLVPLAGLLPGNIGKHVSAYLPTNAGQQIMQIYPKDQILSAWQGFGVFGLWTAVLLAVSAWLLVRRDA</sequence>
<keyword evidence="3" id="KW-1185">Reference proteome</keyword>